<reference evidence="1" key="2">
    <citation type="submission" date="2020-09" db="EMBL/GenBank/DDBJ databases">
        <authorList>
            <person name="Sun Q."/>
            <person name="Zhou Y."/>
        </authorList>
    </citation>
    <scope>NUCLEOTIDE SEQUENCE</scope>
    <source>
        <strain evidence="1">CGMCC 1.15360</strain>
    </source>
</reference>
<proteinExistence type="predicted"/>
<dbReference type="AlphaFoldDB" id="A0A916YYY0"/>
<dbReference type="Proteomes" id="UP000612349">
    <property type="component" value="Unassembled WGS sequence"/>
</dbReference>
<evidence type="ECO:0000313" key="2">
    <source>
        <dbReference type="Proteomes" id="UP000612349"/>
    </source>
</evidence>
<reference evidence="1" key="1">
    <citation type="journal article" date="2014" name="Int. J. Syst. Evol. Microbiol.">
        <title>Complete genome sequence of Corynebacterium casei LMG S-19264T (=DSM 44701T), isolated from a smear-ripened cheese.</title>
        <authorList>
            <consortium name="US DOE Joint Genome Institute (JGI-PGF)"/>
            <person name="Walter F."/>
            <person name="Albersmeier A."/>
            <person name="Kalinowski J."/>
            <person name="Ruckert C."/>
        </authorList>
    </citation>
    <scope>NUCLEOTIDE SEQUENCE</scope>
    <source>
        <strain evidence="1">CGMCC 1.15360</strain>
    </source>
</reference>
<dbReference type="EMBL" id="BMIP01000003">
    <property type="protein sequence ID" value="GGD67660.1"/>
    <property type="molecule type" value="Genomic_DNA"/>
</dbReference>
<organism evidence="1 2">
    <name type="scientific">Croceicoccus mobilis</name>
    <dbReference type="NCBI Taxonomy" id="1703339"/>
    <lineage>
        <taxon>Bacteria</taxon>
        <taxon>Pseudomonadati</taxon>
        <taxon>Pseudomonadota</taxon>
        <taxon>Alphaproteobacteria</taxon>
        <taxon>Sphingomonadales</taxon>
        <taxon>Erythrobacteraceae</taxon>
        <taxon>Croceicoccus</taxon>
    </lineage>
</organism>
<keyword evidence="2" id="KW-1185">Reference proteome</keyword>
<accession>A0A916YYY0</accession>
<sequence>MPDQVQDMDISLGKQGQYLIDVERVARMPADPTVFTHGITILAEAIDHAGKALLEFAVDFARKMRTMGASITATKEFLKEPEFLLRTLRSFVLAGLLDEVWMRTERIV</sequence>
<name>A0A916YYY0_9SPHN</name>
<protein>
    <submittedName>
        <fullName evidence="1">Uncharacterized protein</fullName>
    </submittedName>
</protein>
<gene>
    <name evidence="1" type="ORF">GCM10010990_16440</name>
</gene>
<comment type="caution">
    <text evidence="1">The sequence shown here is derived from an EMBL/GenBank/DDBJ whole genome shotgun (WGS) entry which is preliminary data.</text>
</comment>
<evidence type="ECO:0000313" key="1">
    <source>
        <dbReference type="EMBL" id="GGD67660.1"/>
    </source>
</evidence>